<comment type="catalytic activity">
    <reaction evidence="5">
        <text>N,N-dimethyl-1,4-phenylenediamine + anthranilate + 2 NAD(+) = 2-(4-dimethylaminophenyl)diazenylbenzoate + 2 NADH + 2 H(+)</text>
        <dbReference type="Rhea" id="RHEA:55872"/>
        <dbReference type="ChEBI" id="CHEBI:15378"/>
        <dbReference type="ChEBI" id="CHEBI:15783"/>
        <dbReference type="ChEBI" id="CHEBI:16567"/>
        <dbReference type="ChEBI" id="CHEBI:57540"/>
        <dbReference type="ChEBI" id="CHEBI:57945"/>
        <dbReference type="ChEBI" id="CHEBI:71579"/>
        <dbReference type="EC" id="1.7.1.17"/>
    </reaction>
    <physiologicalReaction direction="right-to-left" evidence="5">
        <dbReference type="Rhea" id="RHEA:55874"/>
    </physiologicalReaction>
</comment>
<comment type="cofactor">
    <cofactor evidence="6">
        <name>FMN</name>
        <dbReference type="ChEBI" id="CHEBI:58210"/>
    </cofactor>
    <text evidence="6">Binds 1 FMN per subunit.</text>
</comment>
<feature type="binding site" evidence="6">
    <location>
        <begin position="16"/>
        <end position="18"/>
    </location>
    <ligand>
        <name>FMN</name>
        <dbReference type="ChEBI" id="CHEBI:58210"/>
    </ligand>
</feature>
<dbReference type="Proteomes" id="UP001055618">
    <property type="component" value="Unassembled WGS sequence"/>
</dbReference>
<evidence type="ECO:0000256" key="5">
    <source>
        <dbReference type="ARBA" id="ARBA00048542"/>
    </source>
</evidence>
<comment type="caution">
    <text evidence="9">The sequence shown here is derived from an EMBL/GenBank/DDBJ whole genome shotgun (WGS) entry which is preliminary data.</text>
</comment>
<feature type="binding site" evidence="6">
    <location>
        <position position="10"/>
    </location>
    <ligand>
        <name>FMN</name>
        <dbReference type="ChEBI" id="CHEBI:58210"/>
    </ligand>
</feature>
<dbReference type="EC" id="1.6.5.-" evidence="6"/>
<proteinExistence type="inferred from homology"/>
<comment type="function">
    <text evidence="6">Also exhibits azoreductase activity. Catalyzes the reductive cleavage of the azo bond in aromatic azo compounds to the corresponding amines.</text>
</comment>
<evidence type="ECO:0000259" key="7">
    <source>
        <dbReference type="Pfam" id="PF02525"/>
    </source>
</evidence>
<dbReference type="HAMAP" id="MF_01216">
    <property type="entry name" value="Azoreductase_type1"/>
    <property type="match status" value="1"/>
</dbReference>
<dbReference type="Gene3D" id="3.40.50.360">
    <property type="match status" value="1"/>
</dbReference>
<keyword evidence="3 6" id="KW-0560">Oxidoreductase</keyword>
<dbReference type="SUPFAM" id="SSF52218">
    <property type="entry name" value="Flavoproteins"/>
    <property type="match status" value="1"/>
</dbReference>
<dbReference type="Proteomes" id="UP001057360">
    <property type="component" value="Unassembled WGS sequence"/>
</dbReference>
<evidence type="ECO:0000313" key="8">
    <source>
        <dbReference type="EMBL" id="MCL6351420.1"/>
    </source>
</evidence>
<dbReference type="GO" id="GO:0010181">
    <property type="term" value="F:FMN binding"/>
    <property type="evidence" value="ECO:0007669"/>
    <property type="project" value="UniProtKB-UniRule"/>
</dbReference>
<evidence type="ECO:0000256" key="2">
    <source>
        <dbReference type="ARBA" id="ARBA00022643"/>
    </source>
</evidence>
<dbReference type="PANTHER" id="PTHR43741:SF4">
    <property type="entry name" value="FMN-DEPENDENT NADH:QUINONE OXIDOREDUCTASE"/>
    <property type="match status" value="1"/>
</dbReference>
<dbReference type="PANTHER" id="PTHR43741">
    <property type="entry name" value="FMN-DEPENDENT NADH-AZOREDUCTASE 1"/>
    <property type="match status" value="1"/>
</dbReference>
<evidence type="ECO:0000313" key="11">
    <source>
        <dbReference type="Proteomes" id="UP001057360"/>
    </source>
</evidence>
<dbReference type="EMBL" id="SGPY01000004">
    <property type="protein sequence ID" value="MCL6368552.1"/>
    <property type="molecule type" value="Genomic_DNA"/>
</dbReference>
<name>A0AAW5GEJ1_9GAMM</name>
<keyword evidence="10" id="KW-1185">Reference proteome</keyword>
<keyword evidence="2 6" id="KW-0288">FMN</keyword>
<dbReference type="RefSeq" id="WP_249682370.1">
    <property type="nucleotide sequence ID" value="NZ_SGPX01000004.1"/>
</dbReference>
<sequence>MSKVLHLDTSIQTSNSVSRRLSAAIVEKIKASHKELEIAYRDLAAHPLPHLTETIFASFQSSDVSWLTPAQQADAFDSASVLAEFLAADTVVIGVAFYNYSIPSSLKAWIDRVVVAGKTFNYGADGPVGYAGGKRVIVAIARAGVFADGTPFAQREHAERYLRDIFSLIGINEIDVVVAEGLAFGPEASTAAVEGAMKRIDALSAAI</sequence>
<organism evidence="9 11">
    <name type="scientific">Pectobacterium polaris</name>
    <dbReference type="NCBI Taxonomy" id="2042057"/>
    <lineage>
        <taxon>Bacteria</taxon>
        <taxon>Pseudomonadati</taxon>
        <taxon>Pseudomonadota</taxon>
        <taxon>Gammaproteobacteria</taxon>
        <taxon>Enterobacterales</taxon>
        <taxon>Pectobacteriaceae</taxon>
        <taxon>Pectobacterium</taxon>
    </lineage>
</organism>
<dbReference type="AlphaFoldDB" id="A0AAW5GEJ1"/>
<dbReference type="Pfam" id="PF02525">
    <property type="entry name" value="Flavodoxin_2"/>
    <property type="match status" value="1"/>
</dbReference>
<dbReference type="GO" id="GO:0009055">
    <property type="term" value="F:electron transfer activity"/>
    <property type="evidence" value="ECO:0007669"/>
    <property type="project" value="UniProtKB-UniRule"/>
</dbReference>
<comment type="function">
    <text evidence="6">Quinone reductase that provides resistance to thiol-specific stress caused by electrophilic quinones.</text>
</comment>
<protein>
    <recommendedName>
        <fullName evidence="6">FMN dependent NADH:quinone oxidoreductase</fullName>
        <ecNumber evidence="6">1.6.5.-</ecNumber>
    </recommendedName>
    <alternativeName>
        <fullName evidence="6">Azo-dye reductase</fullName>
    </alternativeName>
    <alternativeName>
        <fullName evidence="6">FMN-dependent NADH-azo compound oxidoreductase</fullName>
    </alternativeName>
    <alternativeName>
        <fullName evidence="6">FMN-dependent NADH-azoreductase</fullName>
        <ecNumber evidence="6">1.7.1.17</ecNumber>
    </alternativeName>
</protein>
<keyword evidence="1 6" id="KW-0285">Flavoprotein</keyword>
<evidence type="ECO:0000256" key="6">
    <source>
        <dbReference type="HAMAP-Rule" id="MF_01216"/>
    </source>
</evidence>
<evidence type="ECO:0000256" key="4">
    <source>
        <dbReference type="ARBA" id="ARBA00023027"/>
    </source>
</evidence>
<comment type="subunit">
    <text evidence="6">Homodimer.</text>
</comment>
<dbReference type="EC" id="1.7.1.17" evidence="6"/>
<dbReference type="GO" id="GO:0016652">
    <property type="term" value="F:oxidoreductase activity, acting on NAD(P)H as acceptor"/>
    <property type="evidence" value="ECO:0007669"/>
    <property type="project" value="UniProtKB-UniRule"/>
</dbReference>
<dbReference type="InterPro" id="IPR029039">
    <property type="entry name" value="Flavoprotein-like_sf"/>
</dbReference>
<gene>
    <name evidence="6" type="primary">azoR</name>
    <name evidence="8" type="ORF">EXT50_09575</name>
    <name evidence="9" type="ORF">EXT53_08255</name>
</gene>
<accession>A0AAW5GEJ1</accession>
<evidence type="ECO:0000313" key="9">
    <source>
        <dbReference type="EMBL" id="MCL6368552.1"/>
    </source>
</evidence>
<reference evidence="9" key="1">
    <citation type="submission" date="2019-02" db="EMBL/GenBank/DDBJ databases">
        <title>New Zealand Erwinia strains with phe-tRNA free attachment sites.</title>
        <authorList>
            <person name="Nunes-Leite L."/>
            <person name="Pitman A.R."/>
        </authorList>
    </citation>
    <scope>NUCLEOTIDE SEQUENCE</scope>
    <source>
        <strain evidence="9">Ec-140</strain>
        <strain evidence="8">Ec-143</strain>
    </source>
</reference>
<dbReference type="EMBL" id="SGPX01000004">
    <property type="protein sequence ID" value="MCL6351420.1"/>
    <property type="molecule type" value="Genomic_DNA"/>
</dbReference>
<dbReference type="GO" id="GO:0016655">
    <property type="term" value="F:oxidoreductase activity, acting on NAD(P)H, quinone or similar compound as acceptor"/>
    <property type="evidence" value="ECO:0007669"/>
    <property type="project" value="InterPro"/>
</dbReference>
<dbReference type="InterPro" id="IPR023048">
    <property type="entry name" value="NADH:quinone_OxRdtase_FMN_depd"/>
</dbReference>
<dbReference type="InterPro" id="IPR050104">
    <property type="entry name" value="FMN-dep_NADH:Q_OxRdtase_AzoR1"/>
</dbReference>
<comment type="caution">
    <text evidence="6">Lacks conserved residue(s) required for the propagation of feature annotation.</text>
</comment>
<evidence type="ECO:0000256" key="3">
    <source>
        <dbReference type="ARBA" id="ARBA00023002"/>
    </source>
</evidence>
<keyword evidence="4 6" id="KW-0520">NAD</keyword>
<evidence type="ECO:0000313" key="10">
    <source>
        <dbReference type="Proteomes" id="UP001055618"/>
    </source>
</evidence>
<dbReference type="InterPro" id="IPR003680">
    <property type="entry name" value="Flavodoxin_fold"/>
</dbReference>
<comment type="catalytic activity">
    <reaction evidence="6">
        <text>2 a quinone + NADH + H(+) = 2 a 1,4-benzosemiquinone + NAD(+)</text>
        <dbReference type="Rhea" id="RHEA:65952"/>
        <dbReference type="ChEBI" id="CHEBI:15378"/>
        <dbReference type="ChEBI" id="CHEBI:57540"/>
        <dbReference type="ChEBI" id="CHEBI:57945"/>
        <dbReference type="ChEBI" id="CHEBI:132124"/>
        <dbReference type="ChEBI" id="CHEBI:134225"/>
    </reaction>
</comment>
<feature type="domain" description="Flavodoxin-like fold" evidence="7">
    <location>
        <begin position="2"/>
        <end position="202"/>
    </location>
</feature>
<comment type="similarity">
    <text evidence="6">Belongs to the azoreductase type 1 family.</text>
</comment>
<evidence type="ECO:0000256" key="1">
    <source>
        <dbReference type="ARBA" id="ARBA00022630"/>
    </source>
</evidence>